<dbReference type="SUPFAM" id="SSF48371">
    <property type="entry name" value="ARM repeat"/>
    <property type="match status" value="1"/>
</dbReference>
<name>A0A8T3DCY0_9TELE</name>
<dbReference type="GO" id="GO:0000466">
    <property type="term" value="P:maturation of 5.8S rRNA from tricistronic rRNA transcript (SSU-rRNA, 5.8S rRNA, LSU-rRNA)"/>
    <property type="evidence" value="ECO:0007669"/>
    <property type="project" value="TreeGrafter"/>
</dbReference>
<evidence type="ECO:0000256" key="1">
    <source>
        <dbReference type="SAM" id="Coils"/>
    </source>
</evidence>
<evidence type="ECO:0000313" key="6">
    <source>
        <dbReference type="EMBL" id="KAI1893614.1"/>
    </source>
</evidence>
<evidence type="ECO:0008006" key="8">
    <source>
        <dbReference type="Google" id="ProtNLM"/>
    </source>
</evidence>
<keyword evidence="1" id="KW-0175">Coiled coil</keyword>
<dbReference type="GO" id="GO:0005730">
    <property type="term" value="C:nucleolus"/>
    <property type="evidence" value="ECO:0007669"/>
    <property type="project" value="TreeGrafter"/>
</dbReference>
<accession>A0A8T3DCY0</accession>
<dbReference type="Proteomes" id="UP000829720">
    <property type="component" value="Unassembled WGS sequence"/>
</dbReference>
<dbReference type="InterPro" id="IPR059018">
    <property type="entry name" value="HEAT_URB1"/>
</dbReference>
<dbReference type="EMBL" id="JAERUA010000011">
    <property type="protein sequence ID" value="KAI1893614.1"/>
    <property type="molecule type" value="Genomic_DNA"/>
</dbReference>
<feature type="domain" description="URB1 central HEAT repeat" evidence="5">
    <location>
        <begin position="630"/>
        <end position="721"/>
    </location>
</feature>
<evidence type="ECO:0000259" key="5">
    <source>
        <dbReference type="Pfam" id="PF26140"/>
    </source>
</evidence>
<dbReference type="InterPro" id="IPR016024">
    <property type="entry name" value="ARM-type_fold"/>
</dbReference>
<dbReference type="PANTHER" id="PTHR13500:SF0">
    <property type="entry name" value="NUCLEOLAR PRE-RIBOSOMAL-ASSOCIATED PROTEIN 1"/>
    <property type="match status" value="1"/>
</dbReference>
<reference evidence="6" key="1">
    <citation type="submission" date="2021-01" db="EMBL/GenBank/DDBJ databases">
        <authorList>
            <person name="Zahm M."/>
            <person name="Roques C."/>
            <person name="Cabau C."/>
            <person name="Klopp C."/>
            <person name="Donnadieu C."/>
            <person name="Jouanno E."/>
            <person name="Lampietro C."/>
            <person name="Louis A."/>
            <person name="Herpin A."/>
            <person name="Echchiki A."/>
            <person name="Berthelot C."/>
            <person name="Parey E."/>
            <person name="Roest-Crollius H."/>
            <person name="Braasch I."/>
            <person name="Postlethwait J."/>
            <person name="Bobe J."/>
            <person name="Montfort J."/>
            <person name="Bouchez O."/>
            <person name="Begum T."/>
            <person name="Mejri S."/>
            <person name="Adams A."/>
            <person name="Chen W.-J."/>
            <person name="Guiguen Y."/>
        </authorList>
    </citation>
    <scope>NUCLEOTIDE SEQUENCE</scope>
    <source>
        <tissue evidence="6">Blood</tissue>
    </source>
</reference>
<feature type="region of interest" description="Disordered" evidence="2">
    <location>
        <begin position="521"/>
        <end position="541"/>
    </location>
</feature>
<dbReference type="Pfam" id="PF26140">
    <property type="entry name" value="HEAT_URB1"/>
    <property type="match status" value="1"/>
</dbReference>
<evidence type="ECO:0000256" key="2">
    <source>
        <dbReference type="SAM" id="MobiDB-lite"/>
    </source>
</evidence>
<comment type="caution">
    <text evidence="6">The sequence shown here is derived from an EMBL/GenBank/DDBJ whole genome shotgun (WGS) entry which is preliminary data.</text>
</comment>
<protein>
    <recommendedName>
        <fullName evidence="8">Nucleolar pre-ribosomal-associated protein 1</fullName>
    </recommendedName>
</protein>
<feature type="domain" description="URB1 N-terminal" evidence="3">
    <location>
        <begin position="75"/>
        <end position="390"/>
    </location>
</feature>
<dbReference type="InterPro" id="IPR032436">
    <property type="entry name" value="URB1_C"/>
</dbReference>
<evidence type="ECO:0000259" key="3">
    <source>
        <dbReference type="Pfam" id="PF11707"/>
    </source>
</evidence>
<dbReference type="PANTHER" id="PTHR13500">
    <property type="entry name" value="NUCLEOLAR PRERIBOSOMAL-ASSOCIATED PROTEIN 1"/>
    <property type="match status" value="1"/>
</dbReference>
<dbReference type="OrthoDB" id="72892at2759"/>
<dbReference type="Pfam" id="PF16201">
    <property type="entry name" value="NopRA1"/>
    <property type="match status" value="1"/>
</dbReference>
<feature type="domain" description="URB1 C-terminal" evidence="4">
    <location>
        <begin position="1658"/>
        <end position="1847"/>
    </location>
</feature>
<dbReference type="Pfam" id="PF11707">
    <property type="entry name" value="Npa1"/>
    <property type="match status" value="1"/>
</dbReference>
<sequence length="2263" mass="252824">MAKKRAKEDSEESTIPTKKTKVTQVEFNGTTFKTMLKDPIKATKGLENFISVARKLPCPDLYDVVEGYIKISMECAEIFKLLEGEKHMENELMLIFQSLEMILLRTASDLSHFSMVGSTIVRKTTTSFMKLLQSSLHSENHRFVRQCLSFLSAMVSQGPDTAREVFSHFQFSKGLSGLARRRDKMGRPDVRMAYIKFALSFLVSGDSVTIGQVLEIKDFLTDIINSGLKEDRLSIVNLILSTLQTKVVQNKAISKTQKVRFFGPAILSQIASLYKWNGIEDASPDDSQMTGNPEDDGKMIVRELVHNFLIDLCCSRKHGISFYDPSFGTAGRAGNIVLLQFLVGLKQATEDGLLAELVVAILKGSPDILPRYFKETQYSFTPRLKSAWQENVTLLKKIYEAQPEVSKAFQTREFIPLPRLLTMVMVTSLPPVCNKAFFTQGLNMDNTVVQHTTLSLVSFILRRALKNMEHCLDRSVWQSSETYTPTVMEEFVQQYREALSKVLPDMTSIVSKWQSLTKKGKVEDGGVKGNKEQRTSEPHKHDSEDTATILFKALILQVICLYQKVVPHLIIQSTFDFSKLLKGIVSEKGIKEEVPPVLQHQILQLALDLPASKFSWFRVQDIVDTEATGGEKSVFYLLLKMFVTSTDSRLKTSTRMLVLKVLRDSGVFEYTWQELELWLNHLAKLLPSQQEAVIHFLEKVLVRLVSSPYTYTDKAAGVVQEAAYLQASLSGQEADAISIPISHIDDVLDMVDVIMEGSEGEIEELGPSLSDDLIIQTFPFSAVVPAVMEARNNLPVTVKDEKGVVYDYLANVLLDVLHSQRDPLALCLALQQYDKELNSSDSAGTPHPSVIEFHRYYSQWLPQQSREELFKSSGPSSDGTQTAVSFTAMMKTAYSQGPACLLQDTFRQNLEEGLSMLEVSEFPVAVKQVLLYIKTSVDNFSTLSKDNGAEVLSTLMDMLRALVSKLQHLEQAAEPVAMDTQEESGLCLEVTPVGDVIKDEVLLAVLGSIFKHPTLEQWFLARELATFPPHSLNPVRLKHLCSQLSEDILALLQVSSPPLRQLESLDLISGYLAAIERAVLKELEEKPVSRPTLKSCPVRGILTLHENMSEASVAAVISAMLLLPQERLTESNGDNSSTELSIYGRAALQLLTESVRLKSRDSALLLTQAHLRGLATLLTACSSGPLEDYLQGALSAEPAAAKLVPTQVLLHCLRRPCPSSLAVVAAMLQNCSTHRLQFELWCLEPANLDKVTGDLEVFLPLLNTFLKFASRDDLARPKDVKTAVLRALRGALLSRLSSSVLCGEGDVSLPLRVETLSSLIHLAAKRKDVIELMNKLPLLLHKVDSFERWKLVDSISDKLENASEELASWRKSVLTAALRWLINTYSSCKELEKAVQQEEEDMLQRVKELLQTSPDHVTTSDWNSFVKNGLKYRYKNAAFLDTLCSLVEMIYSGADAPKDLLPLATLHMMTTSHSLFLPSMLSTQDELIENLQSKEALVSLLLTLVKKCPSICTSSHFVVLLGAYGATLSTLDQKLLLLLQEYERNNISLTEFQSLLWGPAAVEHHKACKSLGKSLWQKPSSEDLLALLNADRMVNTILHFPQQRRIIPQEAKELLHRKEGAQDLGSLYDPCFLLPLLSVLLRPESVMDCHKFVSSHALGVTVAALSSYDPKVRAAAYQVLGCFYQHLEGARFRERRQLLYLLDSVKNGIRQQNLRLPFLLVTYIAKVAQQMLRPEEHMYMIVNKFLLTHQYLNLKKVPGFFQLFYSFDLEHKAEREWIVVVLKEGVVDRHCYELCDRQGIFQILLSFYSSPLCDQSTQARIMEVLLQAAQVTKAAYELINVHGLLTWLLQAAERRHLESQVLCAIIDLVHVLWFTNLGKKEARGLEKTPAAGDPPHAPAKCLPLPLINEFLCVLSAFIKHLQAGVKARQLAPFLQTLSSVLRHRGSARTVHQETGYNAVREQALSSTEVLALLQRWSILSHNASLLSALQGVAERHKMKDLLSNMKEKGRGKAASLRSRVRAEVQTEEADEEVQEQEQAALKECEPHLRSIFTYWESLPPPHSPASDSQGHPGNCCNLSTATAHLLVKWMLRSLLASAHNAAELLPFLRWVQTNIIPHKDTVAAMLSDVTVKQDFLRLYHKVCEPSPLICSLAGPETLQLFTTVMVALLEAQGGPLGALHQAVLAACLSGSEEDDCRRGAGQLLLSIYIHELWSGALSPDLLQTHVKLVTETRVEPKKTKRSMGQSTIIDVCWDISSAADSMS</sequence>
<proteinExistence type="predicted"/>
<dbReference type="InterPro" id="IPR021714">
    <property type="entry name" value="URB1_N"/>
</dbReference>
<feature type="coiled-coil region" evidence="1">
    <location>
        <begin position="1352"/>
        <end position="1408"/>
    </location>
</feature>
<evidence type="ECO:0000259" key="4">
    <source>
        <dbReference type="Pfam" id="PF16201"/>
    </source>
</evidence>
<organism evidence="6 7">
    <name type="scientific">Albula goreensis</name>
    <dbReference type="NCBI Taxonomy" id="1534307"/>
    <lineage>
        <taxon>Eukaryota</taxon>
        <taxon>Metazoa</taxon>
        <taxon>Chordata</taxon>
        <taxon>Craniata</taxon>
        <taxon>Vertebrata</taxon>
        <taxon>Euteleostomi</taxon>
        <taxon>Actinopterygii</taxon>
        <taxon>Neopterygii</taxon>
        <taxon>Teleostei</taxon>
        <taxon>Albuliformes</taxon>
        <taxon>Albulidae</taxon>
        <taxon>Albula</taxon>
    </lineage>
</organism>
<keyword evidence="7" id="KW-1185">Reference proteome</keyword>
<gene>
    <name evidence="6" type="ORF">AGOR_G00125530</name>
</gene>
<evidence type="ECO:0000313" key="7">
    <source>
        <dbReference type="Proteomes" id="UP000829720"/>
    </source>
</evidence>
<dbReference type="InterPro" id="IPR039844">
    <property type="entry name" value="URB1"/>
</dbReference>
<dbReference type="GO" id="GO:0000463">
    <property type="term" value="P:maturation of LSU-rRNA from tricistronic rRNA transcript (SSU-rRNA, 5.8S rRNA, LSU-rRNA)"/>
    <property type="evidence" value="ECO:0007669"/>
    <property type="project" value="TreeGrafter"/>
</dbReference>